<feature type="region of interest" description="Disordered" evidence="1">
    <location>
        <begin position="166"/>
        <end position="193"/>
    </location>
</feature>
<dbReference type="Proteomes" id="UP000029481">
    <property type="component" value="Chromosome"/>
</dbReference>
<dbReference type="RefSeq" id="WP_038474962.1">
    <property type="nucleotide sequence ID" value="NZ_CP009451.1"/>
</dbReference>
<dbReference type="OrthoDB" id="5593878at2"/>
<dbReference type="AlphaFoldDB" id="A0A089RD07"/>
<dbReference type="EMBL" id="CP009451">
    <property type="protein sequence ID" value="AIR04395.1"/>
    <property type="molecule type" value="Genomic_DNA"/>
</dbReference>
<sequence length="213" mass="23893">MHNSRTKRVNFSLHLRPDDSQADQRAFSELRQWHEGLKQSGRSREDMAMEMRGFHRHVYLAGLQLQRLSPRACGHIAESIGRDSLTLPELMDELSAGGLLPEGTPTRAAASEHFSEQQLEQLQLLLETVKPAPAKKTSRAEKDNAAELARLREEIEKMNHLLEQQNSQLQQLRRGEPGAAPVEASRGGSEEVVLSEVAASAEKMKKIRQKGIF</sequence>
<evidence type="ECO:0000313" key="2">
    <source>
        <dbReference type="EMBL" id="AIR04395.1"/>
    </source>
</evidence>
<dbReference type="KEGG" id="cnt:JT31_07165"/>
<gene>
    <name evidence="2" type="ORF">JT31_07165</name>
</gene>
<proteinExistence type="predicted"/>
<accession>A0A089RD07</accession>
<evidence type="ECO:0000256" key="1">
    <source>
        <dbReference type="SAM" id="MobiDB-lite"/>
    </source>
</evidence>
<evidence type="ECO:0000313" key="3">
    <source>
        <dbReference type="Proteomes" id="UP000029481"/>
    </source>
</evidence>
<protein>
    <submittedName>
        <fullName evidence="2">Uncharacterized protein</fullName>
    </submittedName>
</protein>
<organism evidence="2 3">
    <name type="scientific">Cedecea neteri</name>
    <dbReference type="NCBI Taxonomy" id="158822"/>
    <lineage>
        <taxon>Bacteria</taxon>
        <taxon>Pseudomonadati</taxon>
        <taxon>Pseudomonadota</taxon>
        <taxon>Gammaproteobacteria</taxon>
        <taxon>Enterobacterales</taxon>
        <taxon>Enterobacteriaceae</taxon>
        <taxon>Cedecea</taxon>
    </lineage>
</organism>
<reference evidence="2 3" key="1">
    <citation type="submission" date="2014-09" db="EMBL/GenBank/DDBJ databases">
        <title>Cedecea neteri SSMD04 Genome Sequencing.</title>
        <authorList>
            <person name="Tan J.-Y."/>
        </authorList>
    </citation>
    <scope>NUCLEOTIDE SEQUENCE [LARGE SCALE GENOMIC DNA]</scope>
    <source>
        <strain evidence="2 3">SSMD04</strain>
    </source>
</reference>
<keyword evidence="3" id="KW-1185">Reference proteome</keyword>
<name>A0A089RD07_9ENTR</name>